<dbReference type="EMBL" id="QRDW01000001">
    <property type="protein sequence ID" value="RED54172.1"/>
    <property type="molecule type" value="Genomic_DNA"/>
</dbReference>
<dbReference type="RefSeq" id="WP_147300933.1">
    <property type="nucleotide sequence ID" value="NZ_QRDW01000001.1"/>
</dbReference>
<dbReference type="OrthoDB" id="7623655at2"/>
<accession>A0A3D9HXE2</accession>
<comment type="caution">
    <text evidence="1">The sequence shown here is derived from an EMBL/GenBank/DDBJ whole genome shotgun (WGS) entry which is preliminary data.</text>
</comment>
<organism evidence="1 2">
    <name type="scientific">Aestuariispira insulae</name>
    <dbReference type="NCBI Taxonomy" id="1461337"/>
    <lineage>
        <taxon>Bacteria</taxon>
        <taxon>Pseudomonadati</taxon>
        <taxon>Pseudomonadota</taxon>
        <taxon>Alphaproteobacteria</taxon>
        <taxon>Rhodospirillales</taxon>
        <taxon>Kiloniellaceae</taxon>
        <taxon>Aestuariispira</taxon>
    </lineage>
</organism>
<proteinExistence type="predicted"/>
<dbReference type="AlphaFoldDB" id="A0A3D9HXE2"/>
<sequence>MTPSLEAVLYSSPTVSLNINKLSKELDSGERMFRNETMNATVIFKYPNFDTTQNNIFTDKDIPTGLEAVRTAIYIPKDAQDMPLGGYGIFLDDPLMPEHLKRHVGLDLENEDTQPDRKTLDVLQKIPSLDPFLLNESFKLASITINPNYISITENETAAIRHLIGNKVEPIIAKALNVEQGVGTSSKTQEFVDAIWNPSNSTARIFIQAFGIKESEAPMVFEAWKGITFFYNEFANSRSDIARMMDWLVSDDSLPSEYLRMGRSEKETVQMMRKSIIERIQNVINNNTSVFRNYETSYRRFIQKDDPTNFRRFLKKASQFYWKIGACNGVLAQCAITWQRYHERSGGKRLDYEMLQRLFKICEAILRARTQDSGASALE</sequence>
<keyword evidence="2" id="KW-1185">Reference proteome</keyword>
<protein>
    <submittedName>
        <fullName evidence="1">Uncharacterized protein</fullName>
    </submittedName>
</protein>
<evidence type="ECO:0000313" key="1">
    <source>
        <dbReference type="EMBL" id="RED54172.1"/>
    </source>
</evidence>
<gene>
    <name evidence="1" type="ORF">DFP90_101975</name>
</gene>
<reference evidence="1 2" key="1">
    <citation type="submission" date="2018-07" db="EMBL/GenBank/DDBJ databases">
        <title>Genomic Encyclopedia of Type Strains, Phase III (KMG-III): the genomes of soil and plant-associated and newly described type strains.</title>
        <authorList>
            <person name="Whitman W."/>
        </authorList>
    </citation>
    <scope>NUCLEOTIDE SEQUENCE [LARGE SCALE GENOMIC DNA]</scope>
    <source>
        <strain evidence="1 2">CECT 8488</strain>
    </source>
</reference>
<evidence type="ECO:0000313" key="2">
    <source>
        <dbReference type="Proteomes" id="UP000256845"/>
    </source>
</evidence>
<name>A0A3D9HXE2_9PROT</name>
<dbReference type="Proteomes" id="UP000256845">
    <property type="component" value="Unassembled WGS sequence"/>
</dbReference>